<proteinExistence type="predicted"/>
<evidence type="ECO:0000313" key="6">
    <source>
        <dbReference type="EMBL" id="CAF2774791.1"/>
    </source>
</evidence>
<protein>
    <submittedName>
        <fullName evidence="6">CIB1</fullName>
    </submittedName>
</protein>
<dbReference type="CDD" id="cd00051">
    <property type="entry name" value="EFh"/>
    <property type="match status" value="1"/>
</dbReference>
<feature type="domain" description="EF-hand" evidence="5">
    <location>
        <begin position="147"/>
        <end position="182"/>
    </location>
</feature>
<dbReference type="PANTHER" id="PTHR45791">
    <property type="entry name" value="CALCIUM AND INTEGRIN BINDING FAMILY MEMBER 2"/>
    <property type="match status" value="1"/>
</dbReference>
<gene>
    <name evidence="6" type="ORF">LSAA_1878</name>
</gene>
<accession>A0A7R8CGY2</accession>
<keyword evidence="3" id="KW-0106">Calcium</keyword>
<dbReference type="GO" id="GO:0000287">
    <property type="term" value="F:magnesium ion binding"/>
    <property type="evidence" value="ECO:0007669"/>
    <property type="project" value="TreeGrafter"/>
</dbReference>
<keyword evidence="4" id="KW-0460">Magnesium</keyword>
<evidence type="ECO:0000313" key="7">
    <source>
        <dbReference type="Proteomes" id="UP000675881"/>
    </source>
</evidence>
<keyword evidence="1" id="KW-0479">Metal-binding</keyword>
<name>A0A7R8CGY2_LEPSM</name>
<dbReference type="InterPro" id="IPR011992">
    <property type="entry name" value="EF-hand-dom_pair"/>
</dbReference>
<dbReference type="EMBL" id="HG994580">
    <property type="protein sequence ID" value="CAF2774791.1"/>
    <property type="molecule type" value="Genomic_DNA"/>
</dbReference>
<dbReference type="InterPro" id="IPR051433">
    <property type="entry name" value="CIBP"/>
</dbReference>
<evidence type="ECO:0000259" key="5">
    <source>
        <dbReference type="PROSITE" id="PS50222"/>
    </source>
</evidence>
<evidence type="ECO:0000256" key="4">
    <source>
        <dbReference type="ARBA" id="ARBA00022842"/>
    </source>
</evidence>
<dbReference type="SUPFAM" id="SSF47473">
    <property type="entry name" value="EF-hand"/>
    <property type="match status" value="1"/>
</dbReference>
<keyword evidence="7" id="KW-1185">Reference proteome</keyword>
<dbReference type="PANTHER" id="PTHR45791:SF1">
    <property type="entry name" value="CALCIUM AND INTEGRIN BINDING FAMILY MEMBER 1"/>
    <property type="match status" value="1"/>
</dbReference>
<reference evidence="6" key="1">
    <citation type="submission" date="2021-02" db="EMBL/GenBank/DDBJ databases">
        <authorList>
            <person name="Bekaert M."/>
        </authorList>
    </citation>
    <scope>NUCLEOTIDE SEQUENCE</scope>
    <source>
        <strain evidence="6">IoA-00</strain>
    </source>
</reference>
<dbReference type="InterPro" id="IPR002048">
    <property type="entry name" value="EF_hand_dom"/>
</dbReference>
<evidence type="ECO:0000256" key="2">
    <source>
        <dbReference type="ARBA" id="ARBA00022737"/>
    </source>
</evidence>
<sequence length="482" mass="54882">MGGSNSSLKKEQIAEYELLTFLRRREIIKAYDLFKSLILVSSNSRDYTSNIKIPAEDVIDKIPELRYNPFGSRICEVFSSSKDRKISFEDFLDMLSVFSERATLSVKTAYAFRIYDFNNDGVLCRKDLEEIVRLLVTTDEQRLKDEDMKRVTDNVLKEVDVDEDGFISFPEFDHAISKCPDFLLTFRIISARPLSKYGFYCSTILHSMPDSILLLINVGGASNFHIHQESEDGFLGDVMDPDTSFLTTNMRQEISVLRMRVPDTALEGTVIRTTFYAFRDRYERKRSANKEPQSGHVNVDKASVSIEYTITSGSSSEYYQPVGSIHYQAQSSDETCQSTVGEEQCQYENWSLTVYMHDENVGIVRPEILATSTNFGGEEDPVHYKMVNYPIGTKERQRVDIRVTCCMKNIGIQIINTAGEITEMKANSNDYGNVDSDSLWSDGLFIAFIVIAILILLLLIGLCAICIHVRRARYRAVSQRAR</sequence>
<evidence type="ECO:0000256" key="1">
    <source>
        <dbReference type="ARBA" id="ARBA00022723"/>
    </source>
</evidence>
<dbReference type="PROSITE" id="PS50222">
    <property type="entry name" value="EF_HAND_2"/>
    <property type="match status" value="2"/>
</dbReference>
<evidence type="ECO:0000256" key="3">
    <source>
        <dbReference type="ARBA" id="ARBA00022837"/>
    </source>
</evidence>
<dbReference type="PROSITE" id="PS00018">
    <property type="entry name" value="EF_HAND_1"/>
    <property type="match status" value="2"/>
</dbReference>
<organism evidence="6 7">
    <name type="scientific">Lepeophtheirus salmonis</name>
    <name type="common">Salmon louse</name>
    <name type="synonym">Caligus salmonis</name>
    <dbReference type="NCBI Taxonomy" id="72036"/>
    <lineage>
        <taxon>Eukaryota</taxon>
        <taxon>Metazoa</taxon>
        <taxon>Ecdysozoa</taxon>
        <taxon>Arthropoda</taxon>
        <taxon>Crustacea</taxon>
        <taxon>Multicrustacea</taxon>
        <taxon>Hexanauplia</taxon>
        <taxon>Copepoda</taxon>
        <taxon>Siphonostomatoida</taxon>
        <taxon>Caligidae</taxon>
        <taxon>Lepeophtheirus</taxon>
    </lineage>
</organism>
<dbReference type="FunFam" id="1.10.238.10:FF:000079">
    <property type="entry name" value="Calcium and integrin-binding family member 2"/>
    <property type="match status" value="1"/>
</dbReference>
<dbReference type="GO" id="GO:0005509">
    <property type="term" value="F:calcium ion binding"/>
    <property type="evidence" value="ECO:0007669"/>
    <property type="project" value="InterPro"/>
</dbReference>
<dbReference type="InterPro" id="IPR018247">
    <property type="entry name" value="EF_Hand_1_Ca_BS"/>
</dbReference>
<dbReference type="Pfam" id="PF13499">
    <property type="entry name" value="EF-hand_7"/>
    <property type="match status" value="1"/>
</dbReference>
<keyword evidence="2" id="KW-0677">Repeat</keyword>
<dbReference type="Gene3D" id="1.10.238.10">
    <property type="entry name" value="EF-hand"/>
    <property type="match status" value="2"/>
</dbReference>
<dbReference type="SMART" id="SM00054">
    <property type="entry name" value="EFh"/>
    <property type="match status" value="3"/>
</dbReference>
<dbReference type="AlphaFoldDB" id="A0A7R8CGY2"/>
<dbReference type="Proteomes" id="UP000675881">
    <property type="component" value="Chromosome 1"/>
</dbReference>
<feature type="domain" description="EF-hand" evidence="5">
    <location>
        <begin position="103"/>
        <end position="138"/>
    </location>
</feature>